<feature type="region of interest" description="Disordered" evidence="9">
    <location>
        <begin position="704"/>
        <end position="756"/>
    </location>
</feature>
<dbReference type="Pfam" id="PF08205">
    <property type="entry name" value="C2-set_2"/>
    <property type="match status" value="1"/>
</dbReference>
<feature type="compositionally biased region" description="Polar residues" evidence="9">
    <location>
        <begin position="722"/>
        <end position="735"/>
    </location>
</feature>
<feature type="compositionally biased region" description="Acidic residues" evidence="9">
    <location>
        <begin position="276"/>
        <end position="303"/>
    </location>
</feature>
<organism evidence="10">
    <name type="scientific">Anopheles atroparvus</name>
    <name type="common">European mosquito</name>
    <dbReference type="NCBI Taxonomy" id="41427"/>
    <lineage>
        <taxon>Eukaryota</taxon>
        <taxon>Metazoa</taxon>
        <taxon>Ecdysozoa</taxon>
        <taxon>Arthropoda</taxon>
        <taxon>Hexapoda</taxon>
        <taxon>Insecta</taxon>
        <taxon>Pterygota</taxon>
        <taxon>Neoptera</taxon>
        <taxon>Endopterygota</taxon>
        <taxon>Diptera</taxon>
        <taxon>Nematocera</taxon>
        <taxon>Culicoidea</taxon>
        <taxon>Culicidae</taxon>
        <taxon>Anophelinae</taxon>
        <taxon>Anopheles</taxon>
    </lineage>
</organism>
<feature type="compositionally biased region" description="Basic and acidic residues" evidence="9">
    <location>
        <begin position="169"/>
        <end position="180"/>
    </location>
</feature>
<protein>
    <recommendedName>
        <fullName evidence="8">Netrin receptor UNC5</fullName>
    </recommendedName>
</protein>
<reference evidence="10" key="1">
    <citation type="submission" date="2022-08" db="UniProtKB">
        <authorList>
            <consortium name="EnsemblMetazoa"/>
        </authorList>
    </citation>
    <scope>IDENTIFICATION</scope>
    <source>
        <strain evidence="10">EBRO</strain>
    </source>
</reference>
<keyword evidence="8" id="KW-0217">Developmental protein</keyword>
<dbReference type="InterPro" id="IPR037936">
    <property type="entry name" value="UNC5A-D"/>
</dbReference>
<dbReference type="PANTHER" id="PTHR12582:SF47">
    <property type="entry name" value="NETRIN RECEPTOR UNC-5"/>
    <property type="match status" value="1"/>
</dbReference>
<comment type="subcellular location">
    <subcellularLocation>
        <location evidence="8">Cell membrane</location>
        <topology evidence="8">Single-pass type I membrane protein</topology>
    </subcellularLocation>
    <subcellularLocation>
        <location evidence="1">Membrane</location>
        <topology evidence="1">Single-pass type I membrane protein</topology>
    </subcellularLocation>
</comment>
<dbReference type="InterPro" id="IPR013783">
    <property type="entry name" value="Ig-like_fold"/>
</dbReference>
<feature type="compositionally biased region" description="Acidic residues" evidence="9">
    <location>
        <begin position="181"/>
        <end position="191"/>
    </location>
</feature>
<keyword evidence="8" id="KW-0812">Transmembrane</keyword>
<evidence type="ECO:0000256" key="7">
    <source>
        <dbReference type="ARBA" id="ARBA00023319"/>
    </source>
</evidence>
<dbReference type="GO" id="GO:0008045">
    <property type="term" value="P:motor neuron axon guidance"/>
    <property type="evidence" value="ECO:0007669"/>
    <property type="project" value="TreeGrafter"/>
</dbReference>
<evidence type="ECO:0000256" key="9">
    <source>
        <dbReference type="SAM" id="MobiDB-lite"/>
    </source>
</evidence>
<dbReference type="Gene3D" id="2.60.40.10">
    <property type="entry name" value="Immunoglobulins"/>
    <property type="match status" value="2"/>
</dbReference>
<accession>A0A182J7H4</accession>
<dbReference type="PROSITE" id="PS50835">
    <property type="entry name" value="IG_LIKE"/>
    <property type="match status" value="1"/>
</dbReference>
<name>A0A182J7H4_ANOAO</name>
<feature type="compositionally biased region" description="Basic and acidic residues" evidence="9">
    <location>
        <begin position="192"/>
        <end position="203"/>
    </location>
</feature>
<feature type="compositionally biased region" description="Low complexity" evidence="9">
    <location>
        <begin position="736"/>
        <end position="756"/>
    </location>
</feature>
<dbReference type="GO" id="GO:0005886">
    <property type="term" value="C:plasma membrane"/>
    <property type="evidence" value="ECO:0007669"/>
    <property type="project" value="UniProtKB-SubCell"/>
</dbReference>
<feature type="region of interest" description="Disordered" evidence="9">
    <location>
        <begin position="55"/>
        <end position="324"/>
    </location>
</feature>
<sequence length="1055" mass="116538">MKTLRELSHFLNLYFICSTLTLLGPLCSSSWVAGAAGSGGLDLKNLAVHSAQHSSARGEHASWQPAANRKDTAVGQDKSLALDGRRQTPRGQQRPKIVDDDDDVDVRFGSVPRPRTIFNPSHREREGRWQTHTTSPRPGGRAVVDKSENNHPEMKLSRRHRPGAGWDGWDARLNDGKDRADVDDDGDDDVVDAAKDDYYDRPSEGGASEGDNYEDDKIINSGSLDNFFDMKSSSSSSSSSVSASLPGAAGVASEHRRGDFKNGASTLGHSAKDSQDSGDADEEDDDDDEDEEEDDDEREEDYGETSYGEDILPPSEAFGSFGGRTGDGLKVEEAPYFLVEPQSTHVIRSKPAVLKCKAANTLQIHFKCSGSIKPPPSIEESHVDPHSGVHFQEVTATISRDLVFEYFGKQPFKCECHAWSPRGKAVSQPASIVVAYLKKHFELPETRIRAEAGEKLEIKCVAPKGYPKPQITWLKNNFTITSSPLLTFNTEGNIVITSVNLQTVDYYDKALVKRHQQLAALMEDHEEQESSAYGCHGKDLQTIVCRGGECKIDDTASDWIFYLGLGFIVTLCLTFLVFMLHMRHRQKLPTYSITRTSPDQHTYTHEFQKKLTLSSNPPDINIRVNGYEYSNGSTMEAPKIPSQSVPLLLTRSVSEHHYDEPQFNSAQTIPVAKIEDGSNVYIQQKATVSASPHHHLYHQYHSLEQSHLQHRMASSSPSSSPAVTQPQKGQYRSTESLSAASNTDTSNSTYAVATTDSLETSSSSEAMYKSTSARQVVTSDGGWLELEHLQTSLSIPEGALPASLKINVFLGVMYDSKDTILVENQVTHISPTVVCGPAKSNFAKPLILRVPHCAEDIASWKVSLFYKEEVTNCWKKIASSENDVPSPQAYIQLDQHNAYIMTRKLGKYSLGGESLAPEVGVTKRLKIVMFGPARKPDADFNIRAYVLEDYPSALEHCTGIEGRLGYFQIGQSSPFHFANSKEAMTLRINCSGGWTTVAECAVQTIPFNHIWKNMSILHCEFLLRKLVNEMPCLRLELSAEQDNGAKVLVTSVAFS</sequence>
<keyword evidence="4" id="KW-1015">Disulfide bond</keyword>
<evidence type="ECO:0000256" key="8">
    <source>
        <dbReference type="RuleBase" id="RU367033"/>
    </source>
</evidence>
<proteinExistence type="inferred from homology"/>
<dbReference type="AlphaFoldDB" id="A0A182J7H4"/>
<keyword evidence="5 8" id="KW-0675">Receptor</keyword>
<dbReference type="STRING" id="41427.A0A182J7H4"/>
<comment type="function">
    <text evidence="8">Receptor for netrin required for axon guidance. Mediates axon repulsion of neuronal growth cones in the developing nervous system upon ligand binding.</text>
</comment>
<dbReference type="VEuPathDB" id="VectorBase:AATE012821"/>
<dbReference type="Gene3D" id="2.60.220.30">
    <property type="match status" value="1"/>
</dbReference>
<dbReference type="InterPro" id="IPR013162">
    <property type="entry name" value="CD80_C2-set"/>
</dbReference>
<feature type="compositionally biased region" description="Low complexity" evidence="9">
    <location>
        <begin position="232"/>
        <end position="252"/>
    </location>
</feature>
<evidence type="ECO:0000256" key="3">
    <source>
        <dbReference type="ARBA" id="ARBA00023136"/>
    </source>
</evidence>
<keyword evidence="6" id="KW-0325">Glycoprotein</keyword>
<evidence type="ECO:0000313" key="10">
    <source>
        <dbReference type="EnsemblMetazoa" id="AATE012821-PA.1"/>
    </source>
</evidence>
<dbReference type="PANTHER" id="PTHR12582">
    <property type="entry name" value="NETRIN RECEPTOR UNC5"/>
    <property type="match status" value="1"/>
</dbReference>
<evidence type="ECO:0000256" key="1">
    <source>
        <dbReference type="ARBA" id="ARBA00004479"/>
    </source>
</evidence>
<feature type="transmembrane region" description="Helical" evidence="8">
    <location>
        <begin position="559"/>
        <end position="580"/>
    </location>
</feature>
<dbReference type="EnsemblMetazoa" id="AATE012821-RA">
    <property type="protein sequence ID" value="AATE012821-PA.1"/>
    <property type="gene ID" value="AATE012821"/>
</dbReference>
<dbReference type="PROSITE" id="PS51145">
    <property type="entry name" value="ZU5"/>
    <property type="match status" value="1"/>
</dbReference>
<dbReference type="InterPro" id="IPR057755">
    <property type="entry name" value="UNC5A-D-like_N"/>
</dbReference>
<comment type="similarity">
    <text evidence="8">Belongs to the unc-5 family.</text>
</comment>
<dbReference type="SMART" id="SM00218">
    <property type="entry name" value="ZU5"/>
    <property type="match status" value="1"/>
</dbReference>
<evidence type="ECO:0000256" key="6">
    <source>
        <dbReference type="ARBA" id="ARBA00023180"/>
    </source>
</evidence>
<dbReference type="InterPro" id="IPR000906">
    <property type="entry name" value="ZU5_dom"/>
</dbReference>
<feature type="chain" id="PRO_5036529354" description="Netrin receptor UNC5" evidence="8">
    <location>
        <begin position="30"/>
        <end position="1055"/>
    </location>
</feature>
<feature type="compositionally biased region" description="Basic and acidic residues" evidence="9">
    <location>
        <begin position="143"/>
        <end position="156"/>
    </location>
</feature>
<dbReference type="GO" id="GO:0005042">
    <property type="term" value="F:netrin receptor activity"/>
    <property type="evidence" value="ECO:0007669"/>
    <property type="project" value="UniProtKB-UniRule"/>
</dbReference>
<keyword evidence="7 8" id="KW-0393">Immunoglobulin domain</keyword>
<evidence type="ECO:0000256" key="5">
    <source>
        <dbReference type="ARBA" id="ARBA00023170"/>
    </source>
</evidence>
<dbReference type="SUPFAM" id="SSF48726">
    <property type="entry name" value="Immunoglobulin"/>
    <property type="match status" value="1"/>
</dbReference>
<dbReference type="Pfam" id="PF00791">
    <property type="entry name" value="ZU5"/>
    <property type="match status" value="1"/>
</dbReference>
<dbReference type="InterPro" id="IPR033772">
    <property type="entry name" value="UPA"/>
</dbReference>
<dbReference type="InterPro" id="IPR036179">
    <property type="entry name" value="Ig-like_dom_sf"/>
</dbReference>
<evidence type="ECO:0000256" key="4">
    <source>
        <dbReference type="ARBA" id="ARBA00023157"/>
    </source>
</evidence>
<dbReference type="InterPro" id="IPR007110">
    <property type="entry name" value="Ig-like_dom"/>
</dbReference>
<keyword evidence="8" id="KW-1133">Transmembrane helix</keyword>
<feature type="signal peptide" evidence="8">
    <location>
        <begin position="1"/>
        <end position="29"/>
    </location>
</feature>
<keyword evidence="2 8" id="KW-0732">Signal</keyword>
<dbReference type="Pfam" id="PF25609">
    <property type="entry name" value="Unc5_NetrinR_N"/>
    <property type="match status" value="1"/>
</dbReference>
<dbReference type="Pfam" id="PF17217">
    <property type="entry name" value="UPA"/>
    <property type="match status" value="1"/>
</dbReference>
<keyword evidence="3 8" id="KW-0472">Membrane</keyword>
<evidence type="ECO:0000256" key="2">
    <source>
        <dbReference type="ARBA" id="ARBA00022729"/>
    </source>
</evidence>